<proteinExistence type="predicted"/>
<evidence type="ECO:0000313" key="1">
    <source>
        <dbReference type="EMBL" id="EFO85427.1"/>
    </source>
</evidence>
<sequence length="115" mass="12712">MSEGIEGIRSVLSIVNSKIWQTRFGVKNCLPMRISIHSTDTNVEGIEIKAADLGVEKLLLECMSILLKTEEINVSSIIECRSPVAKPISCTKHRLSTAEGDQRHRSTTSVQVSIF</sequence>
<keyword evidence="2" id="KW-1185">Reference proteome</keyword>
<dbReference type="HOGENOM" id="CLU_2111156_0_0_1"/>
<name>E3N499_CAERE</name>
<reference evidence="1" key="1">
    <citation type="submission" date="2007-07" db="EMBL/GenBank/DDBJ databases">
        <title>PCAP assembly of the Caenorhabditis remanei genome.</title>
        <authorList>
            <consortium name="The Caenorhabditis remanei Sequencing Consortium"/>
            <person name="Wilson R.K."/>
        </authorList>
    </citation>
    <scope>NUCLEOTIDE SEQUENCE [LARGE SCALE GENOMIC DNA]</scope>
    <source>
        <strain evidence="1">PB4641</strain>
    </source>
</reference>
<dbReference type="InParanoid" id="E3N499"/>
<dbReference type="AlphaFoldDB" id="E3N499"/>
<dbReference type="Proteomes" id="UP000008281">
    <property type="component" value="Unassembled WGS sequence"/>
</dbReference>
<accession>E3N499</accession>
<protein>
    <submittedName>
        <fullName evidence="1">Uncharacterized protein</fullName>
    </submittedName>
</protein>
<evidence type="ECO:0000313" key="2">
    <source>
        <dbReference type="Proteomes" id="UP000008281"/>
    </source>
</evidence>
<gene>
    <name evidence="1" type="ORF">CRE_23676</name>
</gene>
<dbReference type="EMBL" id="DS268524">
    <property type="protein sequence ID" value="EFO85427.1"/>
    <property type="molecule type" value="Genomic_DNA"/>
</dbReference>
<organism evidence="2">
    <name type="scientific">Caenorhabditis remanei</name>
    <name type="common">Caenorhabditis vulgaris</name>
    <dbReference type="NCBI Taxonomy" id="31234"/>
    <lineage>
        <taxon>Eukaryota</taxon>
        <taxon>Metazoa</taxon>
        <taxon>Ecdysozoa</taxon>
        <taxon>Nematoda</taxon>
        <taxon>Chromadorea</taxon>
        <taxon>Rhabditida</taxon>
        <taxon>Rhabditina</taxon>
        <taxon>Rhabditomorpha</taxon>
        <taxon>Rhabditoidea</taxon>
        <taxon>Rhabditidae</taxon>
        <taxon>Peloderinae</taxon>
        <taxon>Caenorhabditis</taxon>
    </lineage>
</organism>